<keyword evidence="3" id="KW-1185">Reference proteome</keyword>
<name>A0A2I0UMM7_LIMLA</name>
<feature type="compositionally biased region" description="Basic and acidic residues" evidence="1">
    <location>
        <begin position="106"/>
        <end position="120"/>
    </location>
</feature>
<dbReference type="AlphaFoldDB" id="A0A2I0UMM7"/>
<sequence length="120" mass="13285">MNASGKHSETLEISISLQQIEAVLGDNLLNDRDVQKKCGLEDSKHQNGIYVLSKRESKGENACYTGCKSEEAELEDPDEDIQLLVAPPGQPKSVILNEGDDEGENDFFHSRKNKATETHN</sequence>
<organism evidence="2 3">
    <name type="scientific">Limosa lapponica baueri</name>
    <dbReference type="NCBI Taxonomy" id="1758121"/>
    <lineage>
        <taxon>Eukaryota</taxon>
        <taxon>Metazoa</taxon>
        <taxon>Chordata</taxon>
        <taxon>Craniata</taxon>
        <taxon>Vertebrata</taxon>
        <taxon>Euteleostomi</taxon>
        <taxon>Archelosauria</taxon>
        <taxon>Archosauria</taxon>
        <taxon>Dinosauria</taxon>
        <taxon>Saurischia</taxon>
        <taxon>Theropoda</taxon>
        <taxon>Coelurosauria</taxon>
        <taxon>Aves</taxon>
        <taxon>Neognathae</taxon>
        <taxon>Neoaves</taxon>
        <taxon>Charadriiformes</taxon>
        <taxon>Scolopacidae</taxon>
        <taxon>Limosa</taxon>
    </lineage>
</organism>
<reference evidence="3" key="2">
    <citation type="submission" date="2017-12" db="EMBL/GenBank/DDBJ databases">
        <title>Genome sequence of the Bar-tailed Godwit (Limosa lapponica baueri).</title>
        <authorList>
            <person name="Lima N.C.B."/>
            <person name="Parody-Merino A.M."/>
            <person name="Battley P.F."/>
            <person name="Fidler A.E."/>
            <person name="Prosdocimi F."/>
        </authorList>
    </citation>
    <scope>NUCLEOTIDE SEQUENCE [LARGE SCALE GENOMIC DNA]</scope>
</reference>
<dbReference type="Proteomes" id="UP000233556">
    <property type="component" value="Unassembled WGS sequence"/>
</dbReference>
<feature type="region of interest" description="Disordered" evidence="1">
    <location>
        <begin position="89"/>
        <end position="120"/>
    </location>
</feature>
<gene>
    <name evidence="2" type="ORF">llap_2394</name>
</gene>
<evidence type="ECO:0000313" key="2">
    <source>
        <dbReference type="EMBL" id="PKU47295.1"/>
    </source>
</evidence>
<evidence type="ECO:0000313" key="3">
    <source>
        <dbReference type="Proteomes" id="UP000233556"/>
    </source>
</evidence>
<protein>
    <submittedName>
        <fullName evidence="2">Uncharacterized protein</fullName>
    </submittedName>
</protein>
<proteinExistence type="predicted"/>
<evidence type="ECO:0000256" key="1">
    <source>
        <dbReference type="SAM" id="MobiDB-lite"/>
    </source>
</evidence>
<accession>A0A2I0UMM7</accession>
<reference evidence="3" key="1">
    <citation type="submission" date="2017-11" db="EMBL/GenBank/DDBJ databases">
        <authorList>
            <person name="Lima N.C."/>
            <person name="Parody-Merino A.M."/>
            <person name="Battley P.F."/>
            <person name="Fidler A.E."/>
            <person name="Prosdocimi F."/>
        </authorList>
    </citation>
    <scope>NUCLEOTIDE SEQUENCE [LARGE SCALE GENOMIC DNA]</scope>
</reference>
<dbReference type="EMBL" id="KZ505682">
    <property type="protein sequence ID" value="PKU47295.1"/>
    <property type="molecule type" value="Genomic_DNA"/>
</dbReference>